<feature type="transmembrane region" description="Helical" evidence="8">
    <location>
        <begin position="268"/>
        <end position="288"/>
    </location>
</feature>
<dbReference type="Proteomes" id="UP001163846">
    <property type="component" value="Unassembled WGS sequence"/>
</dbReference>
<gene>
    <name evidence="10" type="ORF">F5878DRAFT_77219</name>
</gene>
<dbReference type="GO" id="GO:0015369">
    <property type="term" value="F:calcium:proton antiporter activity"/>
    <property type="evidence" value="ECO:0007669"/>
    <property type="project" value="TreeGrafter"/>
</dbReference>
<evidence type="ECO:0000256" key="7">
    <source>
        <dbReference type="ARBA" id="ARBA00023136"/>
    </source>
</evidence>
<accession>A0AA38PCT8</accession>
<feature type="transmembrane region" description="Helical" evidence="8">
    <location>
        <begin position="36"/>
        <end position="59"/>
    </location>
</feature>
<feature type="transmembrane region" description="Helical" evidence="8">
    <location>
        <begin position="176"/>
        <end position="196"/>
    </location>
</feature>
<feature type="transmembrane region" description="Helical" evidence="8">
    <location>
        <begin position="139"/>
        <end position="164"/>
    </location>
</feature>
<dbReference type="InterPro" id="IPR004837">
    <property type="entry name" value="NaCa_Exmemb"/>
</dbReference>
<dbReference type="InterPro" id="IPR044880">
    <property type="entry name" value="NCX_ion-bd_dom_sf"/>
</dbReference>
<evidence type="ECO:0000259" key="9">
    <source>
        <dbReference type="Pfam" id="PF01699"/>
    </source>
</evidence>
<feature type="transmembrane region" description="Helical" evidence="8">
    <location>
        <begin position="208"/>
        <end position="228"/>
    </location>
</feature>
<feature type="transmembrane region" description="Helical" evidence="8">
    <location>
        <begin position="308"/>
        <end position="335"/>
    </location>
</feature>
<keyword evidence="7 8" id="KW-0472">Membrane</keyword>
<protein>
    <recommendedName>
        <fullName evidence="9">Sodium/calcium exchanger membrane region domain-containing protein</fullName>
    </recommendedName>
</protein>
<evidence type="ECO:0000256" key="1">
    <source>
        <dbReference type="ARBA" id="ARBA00004127"/>
    </source>
</evidence>
<dbReference type="GO" id="GO:0012505">
    <property type="term" value="C:endomembrane system"/>
    <property type="evidence" value="ECO:0007669"/>
    <property type="project" value="UniProtKB-SubCell"/>
</dbReference>
<evidence type="ECO:0000256" key="6">
    <source>
        <dbReference type="ARBA" id="ARBA00023065"/>
    </source>
</evidence>
<comment type="similarity">
    <text evidence="2">Belongs to the Ca(2+):cation antiporter (CaCA) (TC 2.A.19) family.</text>
</comment>
<evidence type="ECO:0000313" key="10">
    <source>
        <dbReference type="EMBL" id="KAJ3840298.1"/>
    </source>
</evidence>
<keyword evidence="5 8" id="KW-1133">Transmembrane helix</keyword>
<keyword evidence="4 8" id="KW-0812">Transmembrane</keyword>
<keyword evidence="11" id="KW-1185">Reference proteome</keyword>
<feature type="transmembrane region" description="Helical" evidence="8">
    <location>
        <begin position="356"/>
        <end position="374"/>
    </location>
</feature>
<comment type="subcellular location">
    <subcellularLocation>
        <location evidence="1">Endomembrane system</location>
        <topology evidence="1">Multi-pass membrane protein</topology>
    </subcellularLocation>
</comment>
<dbReference type="Gene3D" id="1.20.1420.30">
    <property type="entry name" value="NCX, central ion-binding region"/>
    <property type="match status" value="1"/>
</dbReference>
<feature type="transmembrane region" description="Helical" evidence="8">
    <location>
        <begin position="409"/>
        <end position="430"/>
    </location>
</feature>
<name>A0AA38PCT8_9AGAR</name>
<feature type="domain" description="Sodium/calcium exchanger membrane region" evidence="9">
    <location>
        <begin position="274"/>
        <end position="427"/>
    </location>
</feature>
<evidence type="ECO:0000256" key="2">
    <source>
        <dbReference type="ARBA" id="ARBA00008170"/>
    </source>
</evidence>
<feature type="transmembrane region" description="Helical" evidence="8">
    <location>
        <begin position="386"/>
        <end position="402"/>
    </location>
</feature>
<evidence type="ECO:0000256" key="8">
    <source>
        <dbReference type="SAM" id="Phobius"/>
    </source>
</evidence>
<evidence type="ECO:0000313" key="11">
    <source>
        <dbReference type="Proteomes" id="UP001163846"/>
    </source>
</evidence>
<dbReference type="GO" id="GO:0000329">
    <property type="term" value="C:fungal-type vacuole membrane"/>
    <property type="evidence" value="ECO:0007669"/>
    <property type="project" value="TreeGrafter"/>
</dbReference>
<dbReference type="Pfam" id="PF01699">
    <property type="entry name" value="Na_Ca_ex"/>
    <property type="match status" value="1"/>
</dbReference>
<reference evidence="10" key="1">
    <citation type="submission" date="2022-08" db="EMBL/GenBank/DDBJ databases">
        <authorList>
            <consortium name="DOE Joint Genome Institute"/>
            <person name="Min B."/>
            <person name="Riley R."/>
            <person name="Sierra-Patev S."/>
            <person name="Naranjo-Ortiz M."/>
            <person name="Looney B."/>
            <person name="Konkel Z."/>
            <person name="Slot J.C."/>
            <person name="Sakamoto Y."/>
            <person name="Steenwyk J.L."/>
            <person name="Rokas A."/>
            <person name="Carro J."/>
            <person name="Camarero S."/>
            <person name="Ferreira P."/>
            <person name="Molpeceres G."/>
            <person name="Ruiz-Duenas F.J."/>
            <person name="Serrano A."/>
            <person name="Henrissat B."/>
            <person name="Drula E."/>
            <person name="Hughes K.W."/>
            <person name="Mata J.L."/>
            <person name="Ishikawa N.K."/>
            <person name="Vargas-Isla R."/>
            <person name="Ushijima S."/>
            <person name="Smith C.A."/>
            <person name="Ahrendt S."/>
            <person name="Andreopoulos W."/>
            <person name="He G."/>
            <person name="Labutti K."/>
            <person name="Lipzen A."/>
            <person name="Ng V."/>
            <person name="Sandor L."/>
            <person name="Barry K."/>
            <person name="Martinez A.T."/>
            <person name="Xiao Y."/>
            <person name="Gibbons J.G."/>
            <person name="Terashima K."/>
            <person name="Hibbett D.S."/>
            <person name="Grigoriev I.V."/>
        </authorList>
    </citation>
    <scope>NUCLEOTIDE SEQUENCE</scope>
    <source>
        <strain evidence="10">TFB9207</strain>
    </source>
</reference>
<dbReference type="InterPro" id="IPR004713">
    <property type="entry name" value="CaH_exchang"/>
</dbReference>
<dbReference type="PANTHER" id="PTHR31503:SF20">
    <property type="entry name" value="CA(2+)_H(+) EXCHANGER, PUTATIVE (EUROFUNG)-RELATED"/>
    <property type="match status" value="1"/>
</dbReference>
<evidence type="ECO:0000256" key="4">
    <source>
        <dbReference type="ARBA" id="ARBA00022692"/>
    </source>
</evidence>
<sequence length="449" mass="50162">MQESVAPPTKNISSFWLKTRFLTRGRRIGIWKSVKTIVFSSWLNVLVIFIPLSWIAHFLNREDAEHPEHYYPFSITFSLALFALVPLQGLVEYGGEQMSFYCGKDLGDLISVTLSNTVEAVLAIVLFSKCEFRLLQSTMVGVTLLHLLFVPGITFIVGGAKLVYQELNPHIAQLNHTLLITGVLSMVLPFALYTTIHEVDSSSDTNALQVKILMISRGLAVILHYLYILSRIFLHNPPGNDNSFRALPDAPAAIVQQERDLLEKEPEINPWVCMILLVLTIGLIAPTTQFLADSVDIVREEGSIPEEWFGLILLPLATYSADGLLAFGHFLRSIVRHFRGQSTEPLVLAKARSIDMAIQFNLFWVPVLVVTGWVNNKPMSLLFDRFEVIVLIGACFLVNYVTADAKTNWAEGATMVSFYVMIALTAWFYVSDPEISQLLVGGHCQAASE</sequence>
<dbReference type="EMBL" id="MU806085">
    <property type="protein sequence ID" value="KAJ3840298.1"/>
    <property type="molecule type" value="Genomic_DNA"/>
</dbReference>
<feature type="transmembrane region" description="Helical" evidence="8">
    <location>
        <begin position="106"/>
        <end position="127"/>
    </location>
</feature>
<dbReference type="AlphaFoldDB" id="A0AA38PCT8"/>
<dbReference type="GO" id="GO:0006874">
    <property type="term" value="P:intracellular calcium ion homeostasis"/>
    <property type="evidence" value="ECO:0007669"/>
    <property type="project" value="TreeGrafter"/>
</dbReference>
<proteinExistence type="inferred from homology"/>
<dbReference type="PANTHER" id="PTHR31503">
    <property type="entry name" value="VACUOLAR CALCIUM ION TRANSPORTER"/>
    <property type="match status" value="1"/>
</dbReference>
<evidence type="ECO:0000256" key="5">
    <source>
        <dbReference type="ARBA" id="ARBA00022989"/>
    </source>
</evidence>
<organism evidence="10 11">
    <name type="scientific">Lentinula raphanica</name>
    <dbReference type="NCBI Taxonomy" id="153919"/>
    <lineage>
        <taxon>Eukaryota</taxon>
        <taxon>Fungi</taxon>
        <taxon>Dikarya</taxon>
        <taxon>Basidiomycota</taxon>
        <taxon>Agaricomycotina</taxon>
        <taxon>Agaricomycetes</taxon>
        <taxon>Agaricomycetidae</taxon>
        <taxon>Agaricales</taxon>
        <taxon>Marasmiineae</taxon>
        <taxon>Omphalotaceae</taxon>
        <taxon>Lentinula</taxon>
    </lineage>
</organism>
<keyword evidence="6" id="KW-0406">Ion transport</keyword>
<evidence type="ECO:0000256" key="3">
    <source>
        <dbReference type="ARBA" id="ARBA00022448"/>
    </source>
</evidence>
<feature type="transmembrane region" description="Helical" evidence="8">
    <location>
        <begin position="71"/>
        <end position="94"/>
    </location>
</feature>
<comment type="caution">
    <text evidence="10">The sequence shown here is derived from an EMBL/GenBank/DDBJ whole genome shotgun (WGS) entry which is preliminary data.</text>
</comment>
<keyword evidence="3" id="KW-0813">Transport</keyword>